<gene>
    <name evidence="4" type="ORF">CLO192961_LOCUS399303</name>
</gene>
<evidence type="ECO:0000313" key="4">
    <source>
        <dbReference type="EMBL" id="VUC34977.1"/>
    </source>
</evidence>
<organism evidence="4 5">
    <name type="scientific">Bionectria ochroleuca</name>
    <name type="common">Gliocladium roseum</name>
    <dbReference type="NCBI Taxonomy" id="29856"/>
    <lineage>
        <taxon>Eukaryota</taxon>
        <taxon>Fungi</taxon>
        <taxon>Dikarya</taxon>
        <taxon>Ascomycota</taxon>
        <taxon>Pezizomycotina</taxon>
        <taxon>Sordariomycetes</taxon>
        <taxon>Hypocreomycetidae</taxon>
        <taxon>Hypocreales</taxon>
        <taxon>Bionectriaceae</taxon>
        <taxon>Clonostachys</taxon>
    </lineage>
</organism>
<dbReference type="EMBL" id="CABFNS010000899">
    <property type="protein sequence ID" value="VUC34977.1"/>
    <property type="molecule type" value="Genomic_DNA"/>
</dbReference>
<comment type="caution">
    <text evidence="4">The sequence shown here is derived from an EMBL/GenBank/DDBJ whole genome shotgun (WGS) entry which is preliminary data.</text>
</comment>
<accession>A0ABY6UUA5</accession>
<feature type="region of interest" description="Disordered" evidence="3">
    <location>
        <begin position="286"/>
        <end position="315"/>
    </location>
</feature>
<dbReference type="Gene3D" id="3.30.1120.90">
    <property type="entry name" value="Nucleosome assembly protein"/>
    <property type="match status" value="1"/>
</dbReference>
<keyword evidence="5" id="KW-1185">Reference proteome</keyword>
<feature type="compositionally biased region" description="Acidic residues" evidence="3">
    <location>
        <begin position="286"/>
        <end position="302"/>
    </location>
</feature>
<feature type="compositionally biased region" description="Basic and acidic residues" evidence="3">
    <location>
        <begin position="209"/>
        <end position="221"/>
    </location>
</feature>
<proteinExistence type="inferred from homology"/>
<feature type="compositionally biased region" description="Basic and acidic residues" evidence="3">
    <location>
        <begin position="303"/>
        <end position="315"/>
    </location>
</feature>
<evidence type="ECO:0000256" key="1">
    <source>
        <dbReference type="ARBA" id="ARBA00009947"/>
    </source>
</evidence>
<feature type="compositionally biased region" description="Acidic residues" evidence="3">
    <location>
        <begin position="231"/>
        <end position="245"/>
    </location>
</feature>
<dbReference type="PANTHER" id="PTHR11875">
    <property type="entry name" value="TESTIS-SPECIFIC Y-ENCODED PROTEIN"/>
    <property type="match status" value="1"/>
</dbReference>
<comment type="similarity">
    <text evidence="1 2">Belongs to the nucleosome assembly protein (NAP) family.</text>
</comment>
<evidence type="ECO:0000256" key="2">
    <source>
        <dbReference type="RuleBase" id="RU003876"/>
    </source>
</evidence>
<dbReference type="InterPro" id="IPR037231">
    <property type="entry name" value="NAP-like_sf"/>
</dbReference>
<name>A0ABY6UUA5_BIOOC</name>
<dbReference type="Proteomes" id="UP000766486">
    <property type="component" value="Unassembled WGS sequence"/>
</dbReference>
<protein>
    <submittedName>
        <fullName evidence="4">Uncharacterized protein</fullName>
    </submittedName>
</protein>
<dbReference type="Pfam" id="PF00956">
    <property type="entry name" value="NAP"/>
    <property type="match status" value="1"/>
</dbReference>
<dbReference type="InterPro" id="IPR002164">
    <property type="entry name" value="NAP_family"/>
</dbReference>
<reference evidence="4 5" key="1">
    <citation type="submission" date="2019-06" db="EMBL/GenBank/DDBJ databases">
        <authorList>
            <person name="Broberg M."/>
        </authorList>
    </citation>
    <scope>NUCLEOTIDE SEQUENCE [LARGE SCALE GENOMIC DNA]</scope>
</reference>
<evidence type="ECO:0000313" key="5">
    <source>
        <dbReference type="Proteomes" id="UP000766486"/>
    </source>
</evidence>
<sequence>MSADEEKPSLPVSFEQLAELEDDFEQVDLEVTRHQDKLTKDLYVKREKIIANIPHFWNSVFEVAPEEFEHAFKETDGELLLSLKSLFVSRFDLPNGDPRSFSIKWEFEENEFFEDKVLEKKFIYRQSLKGDVSGLVSEAVKINWKPGKDLTNGLTDLVLKVEAEEKAGKGDEETEAKKELKKKIEDTPLGDLSFFTWFAFRGPRITEEEHKEALKKEEEKRQLRKAGKPVEDDEMEEDDEDEDDLFDKAYEYEPYPAADDQALCIAEDIWPDAIKLYLQSQEDDMLSDFEDLEDDDEDEDMEDSKAEPASKKRKA</sequence>
<dbReference type="SUPFAM" id="SSF143113">
    <property type="entry name" value="NAP-like"/>
    <property type="match status" value="1"/>
</dbReference>
<feature type="region of interest" description="Disordered" evidence="3">
    <location>
        <begin position="209"/>
        <end position="248"/>
    </location>
</feature>
<evidence type="ECO:0000256" key="3">
    <source>
        <dbReference type="SAM" id="MobiDB-lite"/>
    </source>
</evidence>